<name>A0A0N4TTL6_BRUPA</name>
<reference evidence="1 2" key="2">
    <citation type="submission" date="2018-11" db="EMBL/GenBank/DDBJ databases">
        <authorList>
            <consortium name="Pathogen Informatics"/>
        </authorList>
    </citation>
    <scope>NUCLEOTIDE SEQUENCE [LARGE SCALE GENOMIC DNA]</scope>
</reference>
<gene>
    <name evidence="1" type="ORF">BPAG_LOCUS12048</name>
</gene>
<evidence type="ECO:0000313" key="1">
    <source>
        <dbReference type="EMBL" id="VDN93234.1"/>
    </source>
</evidence>
<dbReference type="Gene3D" id="3.40.190.10">
    <property type="entry name" value="Periplasmic binding protein-like II"/>
    <property type="match status" value="1"/>
</dbReference>
<dbReference type="AlphaFoldDB" id="A0A0N4TTL6"/>
<dbReference type="WBParaSite" id="BPAG_0001208601-mRNA-1">
    <property type="protein sequence ID" value="BPAG_0001208601-mRNA-1"/>
    <property type="gene ID" value="BPAG_0001208601"/>
</dbReference>
<keyword evidence="2" id="KW-1185">Reference proteome</keyword>
<protein>
    <submittedName>
        <fullName evidence="3">PBP_domain domain-containing protein</fullName>
    </submittedName>
</protein>
<proteinExistence type="predicted"/>
<dbReference type="SUPFAM" id="SSF53850">
    <property type="entry name" value="Periplasmic binding protein-like II"/>
    <property type="match status" value="1"/>
</dbReference>
<evidence type="ECO:0000313" key="3">
    <source>
        <dbReference type="WBParaSite" id="BPAG_0001208601-mRNA-1"/>
    </source>
</evidence>
<accession>A0A0N4TTL6</accession>
<dbReference type="Proteomes" id="UP000278627">
    <property type="component" value="Unassembled WGS sequence"/>
</dbReference>
<reference evidence="3" key="1">
    <citation type="submission" date="2017-02" db="UniProtKB">
        <authorList>
            <consortium name="WormBaseParasite"/>
        </authorList>
    </citation>
    <scope>IDENTIFICATION</scope>
</reference>
<organism evidence="3">
    <name type="scientific">Brugia pahangi</name>
    <name type="common">Filarial nematode worm</name>
    <dbReference type="NCBI Taxonomy" id="6280"/>
    <lineage>
        <taxon>Eukaryota</taxon>
        <taxon>Metazoa</taxon>
        <taxon>Ecdysozoa</taxon>
        <taxon>Nematoda</taxon>
        <taxon>Chromadorea</taxon>
        <taxon>Rhabditida</taxon>
        <taxon>Spirurina</taxon>
        <taxon>Spiruromorpha</taxon>
        <taxon>Filarioidea</taxon>
        <taxon>Onchocercidae</taxon>
        <taxon>Brugia</taxon>
    </lineage>
</organism>
<sequence>MEVTRSKLKGLSNPDARKYVGIVGSSTVFPFMSFIAEDFNCIFSFKTPVVESIESRPEFKIFCSGIRENALDIATSSCPVKEAEIERERDVIIISYTGMSLQIRIKAINLILKRIYLKLYLHILKRKSNKKLWSDINQTLPKTGIEICDPHQNTGTYETLVNFVTHA</sequence>
<dbReference type="EMBL" id="UZAD01013266">
    <property type="protein sequence ID" value="VDN93234.1"/>
    <property type="molecule type" value="Genomic_DNA"/>
</dbReference>
<evidence type="ECO:0000313" key="2">
    <source>
        <dbReference type="Proteomes" id="UP000278627"/>
    </source>
</evidence>